<dbReference type="EMBL" id="JTFC01000029">
    <property type="protein sequence ID" value="RUS56980.1"/>
    <property type="molecule type" value="Genomic_DNA"/>
</dbReference>
<accession>A0A433RUM3</accession>
<dbReference type="OrthoDB" id="4123258at2"/>
<reference evidence="2 3" key="1">
    <citation type="submission" date="2014-11" db="EMBL/GenBank/DDBJ databases">
        <title>Genome sequence and analysis of novel Kurthia sp.</title>
        <authorList>
            <person name="Lawson J.N."/>
            <person name="Gonzalez J.E."/>
            <person name="Rinauldi L."/>
            <person name="Xuan Z."/>
            <person name="Firman A."/>
            <person name="Shaddox L."/>
            <person name="Trudeau A."/>
            <person name="Shah S."/>
            <person name="Reiman D."/>
        </authorList>
    </citation>
    <scope>NUCLEOTIDE SEQUENCE [LARGE SCALE GENOMIC DNA]</scope>
    <source>
        <strain evidence="2 3">3B1D</strain>
    </source>
</reference>
<evidence type="ECO:0000259" key="1">
    <source>
        <dbReference type="Pfam" id="PF02342"/>
    </source>
</evidence>
<organism evidence="2 3">
    <name type="scientific">Candidatus Kurthia intestinigallinarum</name>
    <dbReference type="NCBI Taxonomy" id="1562256"/>
    <lineage>
        <taxon>Bacteria</taxon>
        <taxon>Bacillati</taxon>
        <taxon>Bacillota</taxon>
        <taxon>Bacilli</taxon>
        <taxon>Bacillales</taxon>
        <taxon>Caryophanaceae</taxon>
        <taxon>Kurthia</taxon>
    </lineage>
</organism>
<evidence type="ECO:0000313" key="3">
    <source>
        <dbReference type="Proteomes" id="UP000288623"/>
    </source>
</evidence>
<dbReference type="CDD" id="cd06974">
    <property type="entry name" value="TerD_like"/>
    <property type="match status" value="1"/>
</dbReference>
<dbReference type="InterPro" id="IPR003325">
    <property type="entry name" value="TerD"/>
</dbReference>
<dbReference type="AlphaFoldDB" id="A0A433RUM3"/>
<dbReference type="RefSeq" id="WP_126990393.1">
    <property type="nucleotide sequence ID" value="NZ_JTFC01000029.1"/>
</dbReference>
<dbReference type="Proteomes" id="UP000288623">
    <property type="component" value="Unassembled WGS sequence"/>
</dbReference>
<dbReference type="PANTHER" id="PTHR32097">
    <property type="entry name" value="CAMP-BINDING PROTEIN 1-RELATED"/>
    <property type="match status" value="1"/>
</dbReference>
<gene>
    <name evidence="2" type="ORF">QI30_07860</name>
</gene>
<keyword evidence="3" id="KW-1185">Reference proteome</keyword>
<comment type="caution">
    <text evidence="2">The sequence shown here is derived from an EMBL/GenBank/DDBJ whole genome shotgun (WGS) entry which is preliminary data.</text>
</comment>
<evidence type="ECO:0000313" key="2">
    <source>
        <dbReference type="EMBL" id="RUS56980.1"/>
    </source>
</evidence>
<feature type="domain" description="TerD" evidence="1">
    <location>
        <begin position="2"/>
        <end position="197"/>
    </location>
</feature>
<name>A0A433RUM3_9BACL</name>
<dbReference type="InterPro" id="IPR051324">
    <property type="entry name" value="Stress/Tellurium_Resist"/>
</dbReference>
<proteinExistence type="predicted"/>
<dbReference type="PANTHER" id="PTHR32097:SF15">
    <property type="entry name" value="STRESS RESPONSE PROTEIN SCP2"/>
    <property type="match status" value="1"/>
</dbReference>
<protein>
    <submittedName>
        <fullName evidence="2">Stress protein</fullName>
    </submittedName>
</protein>
<sequence>MISLVKGQKVDLTKGNEQLNMVTVGLGWDPVSKGEQGGFFKKLKSAVVSIDCDASVFMLKNDRLESDKDIISFTRLKSADGSVKHSGDNLTGAGDGDDEQIVVKLKEVPEQFNRLVFVVNIFGAKLKKQHFGLIQNAYIRIFDDRNQELIRFNLSDDYNEQTALITGEIYRHNGEWKFNAVGTGTTDATISQLAKRYQ</sequence>
<dbReference type="Pfam" id="PF02342">
    <property type="entry name" value="TerD"/>
    <property type="match status" value="1"/>
</dbReference>
<dbReference type="Gene3D" id="2.60.60.30">
    <property type="entry name" value="sav2460 like domains"/>
    <property type="match status" value="1"/>
</dbReference>